<gene>
    <name evidence="13" type="primary">Npffr1_1</name>
    <name evidence="13" type="ORF">E2C01_022991</name>
</gene>
<keyword evidence="3 10" id="KW-0812">Transmembrane</keyword>
<dbReference type="EMBL" id="VSRR010002127">
    <property type="protein sequence ID" value="MPC29742.1"/>
    <property type="molecule type" value="Genomic_DNA"/>
</dbReference>
<dbReference type="SUPFAM" id="SSF81321">
    <property type="entry name" value="Family A G protein-coupled receptor-like"/>
    <property type="match status" value="1"/>
</dbReference>
<sequence length="729" mass="79734">MAWKLRLYMLPSQLLVLLLLSHGAQTLELGSADTVPDLTRVVPVDFTPSGCAESVGCYTLPSNLPLLPSNPQSISHSISVSTSPLSTLLSNPQTVQVTAMPVIPPVSTTPLPLNSNDVTAPPSVSLDGQIRHNRSGDGHLPLNNKSRFRPHLLLVALSQQASHISRLMPCSEHDKDLHIPYSSSPQEKSNISVTSGEMKNQIGVADSHGVIQSVLRHGSEAGPINQTFVARSAKREEVKSNRSSSESILNGGRVDSTIRQAVVRVQSPKARGIKASFLSQKTQPESMNQTLASRKRKTRRSRGSNARDTQLNYLNLQAEVTLDSAQDQNQKRSKKLNRNRMIERDTEQIKSHVKVNTIVVHSTLLPPPSWEARALSEAPGHHGDSSSKRDVERASMRNVKMFLSEEPSRGPSGNISRRRTRPMSSQDLKDIEEPPDEEEKYGAAKRVGDKGVHFQGPTEERVMDKGETKLSDSSEGKSESQHQSQSDTSFRVLHVSPFIPDLALNDEDSPANPSLDRPSASLVGARLVPTTSADDLSAGDDAWIPTPRTFRLQGGNEQASNEGKSNTGRGREAGKLSRMANRVKIETTRGMDETQAVRSNQEDELSDIARGIQNEAALQFYEKQTNTGSDRVQVLVQEHGDLPPLSPTDETRAGRGKKVLQGPTSKRGTSQAHDIPLLDTEGSVRIPCYVIIFLLGMIGNTLVIVTLLQNRKMRTITNVFLLNLVSVKA</sequence>
<feature type="region of interest" description="Disordered" evidence="9">
    <location>
        <begin position="373"/>
        <end position="491"/>
    </location>
</feature>
<dbReference type="PANTHER" id="PTHR24235:SF29">
    <property type="entry name" value="GH23382P"/>
    <property type="match status" value="1"/>
</dbReference>
<evidence type="ECO:0000313" key="14">
    <source>
        <dbReference type="Proteomes" id="UP000324222"/>
    </source>
</evidence>
<keyword evidence="5" id="KW-0297">G-protein coupled receptor</keyword>
<feature type="region of interest" description="Disordered" evidence="9">
    <location>
        <begin position="640"/>
        <end position="672"/>
    </location>
</feature>
<feature type="compositionally biased region" description="Polar residues" evidence="9">
    <location>
        <begin position="662"/>
        <end position="672"/>
    </location>
</feature>
<dbReference type="PRINTS" id="PR00237">
    <property type="entry name" value="GPCRRHODOPSN"/>
</dbReference>
<keyword evidence="4 10" id="KW-1133">Transmembrane helix</keyword>
<feature type="compositionally biased region" description="Basic and acidic residues" evidence="9">
    <location>
        <begin position="440"/>
        <end position="480"/>
    </location>
</feature>
<feature type="region of interest" description="Disordered" evidence="9">
    <location>
        <begin position="278"/>
        <end position="310"/>
    </location>
</feature>
<dbReference type="Gene3D" id="1.20.1070.10">
    <property type="entry name" value="Rhodopsin 7-helix transmembrane proteins"/>
    <property type="match status" value="1"/>
</dbReference>
<feature type="signal peptide" evidence="11">
    <location>
        <begin position="1"/>
        <end position="26"/>
    </location>
</feature>
<organism evidence="13 14">
    <name type="scientific">Portunus trituberculatus</name>
    <name type="common">Swimming crab</name>
    <name type="synonym">Neptunus trituberculatus</name>
    <dbReference type="NCBI Taxonomy" id="210409"/>
    <lineage>
        <taxon>Eukaryota</taxon>
        <taxon>Metazoa</taxon>
        <taxon>Ecdysozoa</taxon>
        <taxon>Arthropoda</taxon>
        <taxon>Crustacea</taxon>
        <taxon>Multicrustacea</taxon>
        <taxon>Malacostraca</taxon>
        <taxon>Eumalacostraca</taxon>
        <taxon>Eucarida</taxon>
        <taxon>Decapoda</taxon>
        <taxon>Pleocyemata</taxon>
        <taxon>Brachyura</taxon>
        <taxon>Eubrachyura</taxon>
        <taxon>Portunoidea</taxon>
        <taxon>Portunidae</taxon>
        <taxon>Portuninae</taxon>
        <taxon>Portunus</taxon>
    </lineage>
</organism>
<evidence type="ECO:0000256" key="3">
    <source>
        <dbReference type="ARBA" id="ARBA00022692"/>
    </source>
</evidence>
<evidence type="ECO:0000256" key="5">
    <source>
        <dbReference type="ARBA" id="ARBA00023040"/>
    </source>
</evidence>
<dbReference type="GO" id="GO:0004930">
    <property type="term" value="F:G protein-coupled receptor activity"/>
    <property type="evidence" value="ECO:0007669"/>
    <property type="project" value="UniProtKB-KW"/>
</dbReference>
<feature type="domain" description="G-protein coupled receptors family 1 profile" evidence="12">
    <location>
        <begin position="699"/>
        <end position="729"/>
    </location>
</feature>
<dbReference type="OrthoDB" id="6378746at2759"/>
<feature type="region of interest" description="Disordered" evidence="9">
    <location>
        <begin position="231"/>
        <end position="250"/>
    </location>
</feature>
<feature type="region of interest" description="Disordered" evidence="9">
    <location>
        <begin position="323"/>
        <end position="347"/>
    </location>
</feature>
<dbReference type="Proteomes" id="UP000324222">
    <property type="component" value="Unassembled WGS sequence"/>
</dbReference>
<evidence type="ECO:0000256" key="6">
    <source>
        <dbReference type="ARBA" id="ARBA00023136"/>
    </source>
</evidence>
<comment type="caution">
    <text evidence="13">The sequence shown here is derived from an EMBL/GenBank/DDBJ whole genome shotgun (WGS) entry which is preliminary data.</text>
</comment>
<name>A0A5B7E6V4_PORTR</name>
<feature type="transmembrane region" description="Helical" evidence="10">
    <location>
        <begin position="689"/>
        <end position="708"/>
    </location>
</feature>
<keyword evidence="6 10" id="KW-0472">Membrane</keyword>
<evidence type="ECO:0000313" key="13">
    <source>
        <dbReference type="EMBL" id="MPC29742.1"/>
    </source>
</evidence>
<evidence type="ECO:0000259" key="12">
    <source>
        <dbReference type="PROSITE" id="PS50262"/>
    </source>
</evidence>
<proteinExistence type="inferred from homology"/>
<dbReference type="GO" id="GO:0016020">
    <property type="term" value="C:membrane"/>
    <property type="evidence" value="ECO:0007669"/>
    <property type="project" value="UniProtKB-SubCell"/>
</dbReference>
<evidence type="ECO:0000256" key="7">
    <source>
        <dbReference type="ARBA" id="ARBA00023170"/>
    </source>
</evidence>
<reference evidence="13 14" key="1">
    <citation type="submission" date="2019-05" db="EMBL/GenBank/DDBJ databases">
        <title>Another draft genome of Portunus trituberculatus and its Hox gene families provides insights of decapod evolution.</title>
        <authorList>
            <person name="Jeong J.-H."/>
            <person name="Song I."/>
            <person name="Kim S."/>
            <person name="Choi T."/>
            <person name="Kim D."/>
            <person name="Ryu S."/>
            <person name="Kim W."/>
        </authorList>
    </citation>
    <scope>NUCLEOTIDE SEQUENCE [LARGE SCALE GENOMIC DNA]</scope>
    <source>
        <tissue evidence="13">Muscle</tissue>
    </source>
</reference>
<dbReference type="InterPro" id="IPR017452">
    <property type="entry name" value="GPCR_Rhodpsn_7TM"/>
</dbReference>
<evidence type="ECO:0000256" key="2">
    <source>
        <dbReference type="ARBA" id="ARBA00010663"/>
    </source>
</evidence>
<feature type="compositionally biased region" description="Basic and acidic residues" evidence="9">
    <location>
        <begin position="379"/>
        <end position="395"/>
    </location>
</feature>
<feature type="chain" id="PRO_5023031191" evidence="11">
    <location>
        <begin position="27"/>
        <end position="729"/>
    </location>
</feature>
<comment type="subcellular location">
    <subcellularLocation>
        <location evidence="1">Membrane</location>
        <topology evidence="1">Multi-pass membrane protein</topology>
    </subcellularLocation>
</comment>
<evidence type="ECO:0000256" key="9">
    <source>
        <dbReference type="SAM" id="MobiDB-lite"/>
    </source>
</evidence>
<protein>
    <submittedName>
        <fullName evidence="13">Neuropeptide FF receptor 1</fullName>
    </submittedName>
</protein>
<dbReference type="PANTHER" id="PTHR24235">
    <property type="entry name" value="NEUROPEPTIDE Y RECEPTOR"/>
    <property type="match status" value="1"/>
</dbReference>
<feature type="compositionally biased region" description="Polar residues" evidence="9">
    <location>
        <begin position="278"/>
        <end position="292"/>
    </location>
</feature>
<accession>A0A5B7E6V4</accession>
<evidence type="ECO:0000256" key="4">
    <source>
        <dbReference type="ARBA" id="ARBA00022989"/>
    </source>
</evidence>
<feature type="region of interest" description="Disordered" evidence="9">
    <location>
        <begin position="503"/>
        <end position="522"/>
    </location>
</feature>
<evidence type="ECO:0000256" key="10">
    <source>
        <dbReference type="SAM" id="Phobius"/>
    </source>
</evidence>
<keyword evidence="8" id="KW-0807">Transducer</keyword>
<comment type="similarity">
    <text evidence="2">Belongs to the G-protein coupled receptor 1 family.</text>
</comment>
<feature type="compositionally biased region" description="Polar residues" evidence="9">
    <location>
        <begin position="555"/>
        <end position="568"/>
    </location>
</feature>
<dbReference type="InterPro" id="IPR000276">
    <property type="entry name" value="GPCR_Rhodpsn"/>
</dbReference>
<keyword evidence="14" id="KW-1185">Reference proteome</keyword>
<feature type="compositionally biased region" description="Basic residues" evidence="9">
    <location>
        <begin position="293"/>
        <end position="302"/>
    </location>
</feature>
<keyword evidence="11" id="KW-0732">Signal</keyword>
<keyword evidence="7 13" id="KW-0675">Receptor</keyword>
<dbReference type="PROSITE" id="PS50262">
    <property type="entry name" value="G_PROTEIN_RECEP_F1_2"/>
    <property type="match status" value="1"/>
</dbReference>
<feature type="region of interest" description="Disordered" evidence="9">
    <location>
        <begin position="549"/>
        <end position="575"/>
    </location>
</feature>
<evidence type="ECO:0000256" key="8">
    <source>
        <dbReference type="ARBA" id="ARBA00023224"/>
    </source>
</evidence>
<evidence type="ECO:0000256" key="1">
    <source>
        <dbReference type="ARBA" id="ARBA00004141"/>
    </source>
</evidence>
<evidence type="ECO:0000256" key="11">
    <source>
        <dbReference type="SAM" id="SignalP"/>
    </source>
</evidence>
<dbReference type="AlphaFoldDB" id="A0A5B7E6V4"/>